<evidence type="ECO:0000313" key="2">
    <source>
        <dbReference type="EMBL" id="GAG60067.1"/>
    </source>
</evidence>
<dbReference type="PANTHER" id="PTHR11735">
    <property type="entry name" value="TRNA N6-ADENOSINE THREONYLCARBAMOYLTRANSFERASE"/>
    <property type="match status" value="1"/>
</dbReference>
<proteinExistence type="predicted"/>
<gene>
    <name evidence="2" type="ORF">S01H4_14232</name>
</gene>
<dbReference type="PANTHER" id="PTHR11735:SF11">
    <property type="entry name" value="TRNA THREONYLCARBAMOYLADENOSINE BIOSYNTHESIS PROTEIN TSAB"/>
    <property type="match status" value="1"/>
</dbReference>
<dbReference type="SUPFAM" id="SSF53067">
    <property type="entry name" value="Actin-like ATPase domain"/>
    <property type="match status" value="1"/>
</dbReference>
<protein>
    <recommendedName>
        <fullName evidence="1">Gcp-like domain-containing protein</fullName>
    </recommendedName>
</protein>
<dbReference type="EMBL" id="BART01006247">
    <property type="protein sequence ID" value="GAG60067.1"/>
    <property type="molecule type" value="Genomic_DNA"/>
</dbReference>
<evidence type="ECO:0000259" key="1">
    <source>
        <dbReference type="Pfam" id="PF00814"/>
    </source>
</evidence>
<dbReference type="InterPro" id="IPR000905">
    <property type="entry name" value="Gcp-like_dom"/>
</dbReference>
<comment type="caution">
    <text evidence="2">The sequence shown here is derived from an EMBL/GenBank/DDBJ whole genome shotgun (WGS) entry which is preliminary data.</text>
</comment>
<dbReference type="AlphaFoldDB" id="X0ZPU8"/>
<feature type="non-terminal residue" evidence="2">
    <location>
        <position position="162"/>
    </location>
</feature>
<reference evidence="2" key="1">
    <citation type="journal article" date="2014" name="Front. Microbiol.">
        <title>High frequency of phylogenetically diverse reductive dehalogenase-homologous genes in deep subseafloor sedimentary metagenomes.</title>
        <authorList>
            <person name="Kawai M."/>
            <person name="Futagami T."/>
            <person name="Toyoda A."/>
            <person name="Takaki Y."/>
            <person name="Nishi S."/>
            <person name="Hori S."/>
            <person name="Arai W."/>
            <person name="Tsubouchi T."/>
            <person name="Morono Y."/>
            <person name="Uchiyama I."/>
            <person name="Ito T."/>
            <person name="Fujiyama A."/>
            <person name="Inagaki F."/>
            <person name="Takami H."/>
        </authorList>
    </citation>
    <scope>NUCLEOTIDE SEQUENCE</scope>
    <source>
        <strain evidence="2">Expedition CK06-06</strain>
    </source>
</reference>
<dbReference type="InterPro" id="IPR022496">
    <property type="entry name" value="T6A_TsaB"/>
</dbReference>
<feature type="domain" description="Gcp-like" evidence="1">
    <location>
        <begin position="30"/>
        <end position="146"/>
    </location>
</feature>
<dbReference type="CDD" id="cd24032">
    <property type="entry name" value="ASKHA_NBD_TsaB"/>
    <property type="match status" value="1"/>
</dbReference>
<sequence length="162" mass="17585">MQLAIDTSTDTASLALVQDNRVLAELTWRCEQNHTTQLLTHLAHLLNQTKLNLQSTNGIIVARGPGSFNGLRVGISTAKGLAFSLGIPVVGISSLEAEAYQHAETSLPICPIFNAGRGEIATATYQKKHNEWLKLNAEHITTVETLCSQITTKTIFCGEFIP</sequence>
<dbReference type="Gene3D" id="3.30.420.40">
    <property type="match status" value="2"/>
</dbReference>
<organism evidence="2">
    <name type="scientific">marine sediment metagenome</name>
    <dbReference type="NCBI Taxonomy" id="412755"/>
    <lineage>
        <taxon>unclassified sequences</taxon>
        <taxon>metagenomes</taxon>
        <taxon>ecological metagenomes</taxon>
    </lineage>
</organism>
<dbReference type="InterPro" id="IPR043129">
    <property type="entry name" value="ATPase_NBD"/>
</dbReference>
<dbReference type="GO" id="GO:0002949">
    <property type="term" value="P:tRNA threonylcarbamoyladenosine modification"/>
    <property type="evidence" value="ECO:0007669"/>
    <property type="project" value="InterPro"/>
</dbReference>
<dbReference type="Pfam" id="PF00814">
    <property type="entry name" value="TsaD"/>
    <property type="match status" value="1"/>
</dbReference>
<accession>X0ZPU8</accession>
<name>X0ZPU8_9ZZZZ</name>
<dbReference type="NCBIfam" id="TIGR03725">
    <property type="entry name" value="T6A_YeaZ"/>
    <property type="match status" value="1"/>
</dbReference>
<dbReference type="GO" id="GO:0005829">
    <property type="term" value="C:cytosol"/>
    <property type="evidence" value="ECO:0007669"/>
    <property type="project" value="TreeGrafter"/>
</dbReference>